<keyword evidence="7" id="KW-1185">Reference proteome</keyword>
<dbReference type="GO" id="GO:0032436">
    <property type="term" value="P:positive regulation of proteasomal ubiquitin-dependent protein catabolic process"/>
    <property type="evidence" value="ECO:0007669"/>
    <property type="project" value="TreeGrafter"/>
</dbReference>
<feature type="region of interest" description="Disordered" evidence="4">
    <location>
        <begin position="76"/>
        <end position="101"/>
    </location>
</feature>
<reference evidence="6 7" key="1">
    <citation type="journal article" date="2017" name="Gigascience">
        <title>Genome sequence of the small brown planthopper, Laodelphax striatellus.</title>
        <authorList>
            <person name="Zhu J."/>
            <person name="Jiang F."/>
            <person name="Wang X."/>
            <person name="Yang P."/>
            <person name="Bao Y."/>
            <person name="Zhao W."/>
            <person name="Wang W."/>
            <person name="Lu H."/>
            <person name="Wang Q."/>
            <person name="Cui N."/>
            <person name="Li J."/>
            <person name="Chen X."/>
            <person name="Luo L."/>
            <person name="Yu J."/>
            <person name="Kang L."/>
            <person name="Cui F."/>
        </authorList>
    </citation>
    <scope>NUCLEOTIDE SEQUENCE [LARGE SCALE GENOMIC DNA]</scope>
    <source>
        <strain evidence="6">Lst14</strain>
    </source>
</reference>
<evidence type="ECO:0000313" key="6">
    <source>
        <dbReference type="EMBL" id="RZF48407.1"/>
    </source>
</evidence>
<dbReference type="Proteomes" id="UP000291343">
    <property type="component" value="Unassembled WGS sequence"/>
</dbReference>
<organism evidence="6 7">
    <name type="scientific">Laodelphax striatellus</name>
    <name type="common">Small brown planthopper</name>
    <name type="synonym">Delphax striatella</name>
    <dbReference type="NCBI Taxonomy" id="195883"/>
    <lineage>
        <taxon>Eukaryota</taxon>
        <taxon>Metazoa</taxon>
        <taxon>Ecdysozoa</taxon>
        <taxon>Arthropoda</taxon>
        <taxon>Hexapoda</taxon>
        <taxon>Insecta</taxon>
        <taxon>Pterygota</taxon>
        <taxon>Neoptera</taxon>
        <taxon>Paraneoptera</taxon>
        <taxon>Hemiptera</taxon>
        <taxon>Auchenorrhyncha</taxon>
        <taxon>Fulgoroidea</taxon>
        <taxon>Delphacidae</taxon>
        <taxon>Criomorphinae</taxon>
        <taxon>Laodelphax</taxon>
    </lineage>
</organism>
<sequence length="101" mass="11888">MNDLITKSVAEFLKGLPSYDENNFARFHTDSNSRNSMKRPSLYLSTKDHPSEQIIVTEKTNILLRYLHHQWDKKSAMKKRDHLSLETNDESGCRKRPRIDL</sequence>
<evidence type="ECO:0000259" key="5">
    <source>
        <dbReference type="Pfam" id="PF10172"/>
    </source>
</evidence>
<accession>A0A482XS62</accession>
<feature type="domain" description="DET1- and DDB1-associated protein 1" evidence="5">
    <location>
        <begin position="11"/>
        <end position="73"/>
    </location>
</feature>
<dbReference type="InterPro" id="IPR018276">
    <property type="entry name" value="DDA1_dom"/>
</dbReference>
<dbReference type="SMR" id="A0A482XS62"/>
<evidence type="ECO:0000256" key="2">
    <source>
        <dbReference type="ARBA" id="ARBA00018256"/>
    </source>
</evidence>
<evidence type="ECO:0000313" key="7">
    <source>
        <dbReference type="Proteomes" id="UP000291343"/>
    </source>
</evidence>
<protein>
    <recommendedName>
        <fullName evidence="2">DET1- and DDB1-associated protein 1</fullName>
    </recommendedName>
</protein>
<dbReference type="AlphaFoldDB" id="A0A482XS62"/>
<comment type="similarity">
    <text evidence="1">Belongs to the DDA1 family.</text>
</comment>
<gene>
    <name evidence="6" type="ORF">LSTR_LSTR007574</name>
</gene>
<dbReference type="STRING" id="195883.A0A482XS62"/>
<dbReference type="OrthoDB" id="8598182at2759"/>
<dbReference type="InParanoid" id="A0A482XS62"/>
<dbReference type="GO" id="GO:0080008">
    <property type="term" value="C:Cul4-RING E3 ubiquitin ligase complex"/>
    <property type="evidence" value="ECO:0007669"/>
    <property type="project" value="TreeGrafter"/>
</dbReference>
<evidence type="ECO:0000256" key="4">
    <source>
        <dbReference type="SAM" id="MobiDB-lite"/>
    </source>
</evidence>
<proteinExistence type="inferred from homology"/>
<dbReference type="Pfam" id="PF10172">
    <property type="entry name" value="DDA1"/>
    <property type="match status" value="1"/>
</dbReference>
<dbReference type="PANTHER" id="PTHR31879">
    <property type="entry name" value="DET1- AND DDB1-ASSOCIATED PROTEIN 1"/>
    <property type="match status" value="1"/>
</dbReference>
<dbReference type="FunCoup" id="A0A482XS62">
    <property type="interactions" value="119"/>
</dbReference>
<comment type="function">
    <text evidence="3">Functions as a component of numerous distinct DCX (DDB1-CUL4-X-box) E3 ubiquitin-protein ligase complexes which mediate the ubiquitination and subsequent proteasomal degradation of target proteins. In the DCX complexes, acts as a scaffolding subunit required to stabilize the complex.</text>
</comment>
<evidence type="ECO:0000256" key="1">
    <source>
        <dbReference type="ARBA" id="ARBA00008042"/>
    </source>
</evidence>
<dbReference type="EMBL" id="QKKF02002514">
    <property type="protein sequence ID" value="RZF48407.1"/>
    <property type="molecule type" value="Genomic_DNA"/>
</dbReference>
<evidence type="ECO:0000256" key="3">
    <source>
        <dbReference type="ARBA" id="ARBA00045586"/>
    </source>
</evidence>
<dbReference type="PANTHER" id="PTHR31879:SF2">
    <property type="entry name" value="DET1- AND DDB1-ASSOCIATED PROTEIN 1"/>
    <property type="match status" value="1"/>
</dbReference>
<comment type="caution">
    <text evidence="6">The sequence shown here is derived from an EMBL/GenBank/DDBJ whole genome shotgun (WGS) entry which is preliminary data.</text>
</comment>
<dbReference type="InterPro" id="IPR033575">
    <property type="entry name" value="DDA1-like"/>
</dbReference>
<name>A0A482XS62_LAOST</name>